<comment type="subcellular location">
    <subcellularLocation>
        <location evidence="1">Nucleus</location>
    </subcellularLocation>
</comment>
<feature type="compositionally biased region" description="Polar residues" evidence="4">
    <location>
        <begin position="951"/>
        <end position="960"/>
    </location>
</feature>
<comment type="similarity">
    <text evidence="2">Belongs to the MYBBP1A family.</text>
</comment>
<evidence type="ECO:0000256" key="2">
    <source>
        <dbReference type="ARBA" id="ARBA00006809"/>
    </source>
</evidence>
<evidence type="ECO:0000256" key="4">
    <source>
        <dbReference type="SAM" id="MobiDB-lite"/>
    </source>
</evidence>
<dbReference type="GO" id="GO:0003677">
    <property type="term" value="F:DNA binding"/>
    <property type="evidence" value="ECO:0007669"/>
    <property type="project" value="InterPro"/>
</dbReference>
<evidence type="ECO:0000313" key="5">
    <source>
        <dbReference type="EMBL" id="JAG95866.1"/>
    </source>
</evidence>
<dbReference type="Pfam" id="PF04931">
    <property type="entry name" value="DNA_pol_phi"/>
    <property type="match status" value="1"/>
</dbReference>
<proteinExistence type="inferred from homology"/>
<dbReference type="EMBL" id="GCKF01039308">
    <property type="protein sequence ID" value="JAG95866.1"/>
    <property type="molecule type" value="Transcribed_RNA"/>
</dbReference>
<dbReference type="InterPro" id="IPR007015">
    <property type="entry name" value="DNA_pol_V/MYBBP1A"/>
</dbReference>
<dbReference type="SUPFAM" id="SSF48371">
    <property type="entry name" value="ARM repeat"/>
    <property type="match status" value="1"/>
</dbReference>
<dbReference type="PANTHER" id="PTHR13213:SF2">
    <property type="entry name" value="MYB-BINDING PROTEIN 1A"/>
    <property type="match status" value="1"/>
</dbReference>
<dbReference type="InterPro" id="IPR016024">
    <property type="entry name" value="ARM-type_fold"/>
</dbReference>
<evidence type="ECO:0008006" key="6">
    <source>
        <dbReference type="Google" id="ProtNLM"/>
    </source>
</evidence>
<feature type="compositionally biased region" description="Acidic residues" evidence="4">
    <location>
        <begin position="918"/>
        <end position="950"/>
    </location>
</feature>
<organism evidence="5">
    <name type="scientific">Araucaria cunninghamii</name>
    <name type="common">Hoop pine</name>
    <name type="synonym">Moreton Bay pine</name>
    <dbReference type="NCBI Taxonomy" id="56994"/>
    <lineage>
        <taxon>Eukaryota</taxon>
        <taxon>Viridiplantae</taxon>
        <taxon>Streptophyta</taxon>
        <taxon>Embryophyta</taxon>
        <taxon>Tracheophyta</taxon>
        <taxon>Spermatophyta</taxon>
        <taxon>Pinopsida</taxon>
        <taxon>Pinidae</taxon>
        <taxon>Conifers II</taxon>
        <taxon>Araucariales</taxon>
        <taxon>Araucariaceae</taxon>
        <taxon>Araucaria</taxon>
    </lineage>
</organism>
<feature type="region of interest" description="Disordered" evidence="4">
    <location>
        <begin position="604"/>
        <end position="626"/>
    </location>
</feature>
<keyword evidence="3" id="KW-0539">Nucleus</keyword>
<dbReference type="GO" id="GO:0006355">
    <property type="term" value="P:regulation of DNA-templated transcription"/>
    <property type="evidence" value="ECO:0007669"/>
    <property type="project" value="InterPro"/>
</dbReference>
<feature type="region of interest" description="Disordered" evidence="4">
    <location>
        <begin position="910"/>
        <end position="978"/>
    </location>
</feature>
<dbReference type="PANTHER" id="PTHR13213">
    <property type="entry name" value="MYB-BINDING PROTEIN 1A FAMILY MEMBER"/>
    <property type="match status" value="1"/>
</dbReference>
<feature type="region of interest" description="Disordered" evidence="4">
    <location>
        <begin position="19"/>
        <end position="123"/>
    </location>
</feature>
<sequence length="1293" mass="145588">MGSKSKKRTLAVEAAIEEEATSLKKSKDDQLRNGVPHTDNDSEVKKKKKKKKKEPQPERPDHKKKGKSKNDKEDEKKRKRELVEAEEVESGNNKKNKEEKQLHEPWDFNTNPTAEGKQSHFHHGNFQNGGGAPPELHMDTFRELSSLDAGVRKAAALTLVKELLVIQSVYEQSGMEEGVQMEAAKDDCLRNCAPSLRYALRRLIRGTSSSRACARQGFALAFTTVVSAIPCIDLNALVKLIEELLEVLKGQQIREGLLGRLFAYGALVRSGRLESKVVIASDKIAGVAQDITQYILMLAEKKCFMREPAVAIILDLINRVPRSVLLTNILEAPLLKDWLQKDPGNGNPDALLLALKLYDKLPSEMRNLCKILPPVNSLGDLFTTDHMLLLVSSLKESSFCHPRVHSVWQALLDILFVDLVKVTKDPASCHSSEKAKKSQKRNSPERNAVKRLASFWEVVVEGTLLPSSHERKHLAINIFLMLLPRIPASFVRILLSNMFVQCLQDILSAKESHLFKTAQHCLEEVVNWSLNDDERRAAVIIALQINSNAKFDNVSRTKTLKTLVSKFDTAEGSLLFIQKLVGLFLEGTPLQIDKRTYQDKIAMEEEDGESSLGVKSMDEDDESLSGTVNDSDDVLRSWIVDCIYHLSKNAAIDPAAKFPLQKEVLKFLAVQGLFTASLGIEVTSFELQEKLKWPKKPASVHIRRLCIENMQHLLADAQRLLLSDKHAEMNESTQHEMSPLESNDLGAYAMCFLRTLQNIPSVSLFWNLSNDDENTFSKLHDAETQLFQEARKDGHNLSKMQAMRFLLIQLLLQIPLSHGDICEAAAELLICCKEAFGDVIELDVESNNDENAMPVFMDVLIDALLSLLPQSPAPVRVAVQQVFRCFSDNLTESGLINMLQVVKKDLKPPRRKPIVFGDSDEEDPIEIEESESVDEAEESEDEGHSDDDPEQQNSKVQTKPTLEIKNGRGGEDSEDLDSDFDDEAMFRMDTYLAQMFKEKKNAAGSDTAQSQLVHFKLRVLSLLEFYLQRNLNKPVVLTAFSYLLQAFLNASLAEGNEQLADRIGVILQQRIFKAKDYPKGPGVDFSVLAGLLDKVLKLVSRPRGKKVDSLVQTCTFWILKVIHGNFHETKVANISEIFLPIVGEFFINKKCQLKGGFLREVFRRHSWLGPAFFGMLIENSQCARSEYLQIEALSLMDTFIRPWIGKSAQNNSQRLQFLEVHLSSLSKLIHHLLQKQAKKPFRSQAFQFCKGVVEAISLLKLEQPFTELLQLNKLTTCESYIGDLLRAKYGLDT</sequence>
<name>A0A0D6QZH6_ARACU</name>
<reference evidence="5" key="1">
    <citation type="submission" date="2015-03" db="EMBL/GenBank/DDBJ databases">
        <title>A transcriptome of Araucaria cunninghamii, an australian fine timber species.</title>
        <authorList>
            <person name="Jing Yi C.J.Y."/>
            <person name="Yin San L.Y.S."/>
            <person name="Abdul Karim S.S."/>
            <person name="Wan Azmi N.N."/>
            <person name="Hercus R.R."/>
            <person name="Croft L.L."/>
        </authorList>
    </citation>
    <scope>NUCLEOTIDE SEQUENCE</scope>
    <source>
        <strain evidence="5">MI0301</strain>
        <tissue evidence="5">Leaf</tissue>
    </source>
</reference>
<dbReference type="GO" id="GO:0005730">
    <property type="term" value="C:nucleolus"/>
    <property type="evidence" value="ECO:0007669"/>
    <property type="project" value="InterPro"/>
</dbReference>
<protein>
    <recommendedName>
        <fullName evidence="6">DNA polymerase V</fullName>
    </recommendedName>
</protein>
<evidence type="ECO:0000256" key="3">
    <source>
        <dbReference type="ARBA" id="ARBA00023242"/>
    </source>
</evidence>
<accession>A0A0D6QZH6</accession>
<feature type="compositionally biased region" description="Basic and acidic residues" evidence="4">
    <location>
        <begin position="21"/>
        <end position="31"/>
    </location>
</feature>
<feature type="compositionally biased region" description="Basic and acidic residues" evidence="4">
    <location>
        <begin position="95"/>
        <end position="106"/>
    </location>
</feature>
<evidence type="ECO:0000256" key="1">
    <source>
        <dbReference type="ARBA" id="ARBA00004123"/>
    </source>
</evidence>